<evidence type="ECO:0000313" key="3">
    <source>
        <dbReference type="Proteomes" id="UP001374584"/>
    </source>
</evidence>
<proteinExistence type="predicted"/>
<feature type="region of interest" description="Disordered" evidence="1">
    <location>
        <begin position="1"/>
        <end position="33"/>
    </location>
</feature>
<accession>A0AAN9RI74</accession>
<gene>
    <name evidence="2" type="ORF">VNO80_07147</name>
</gene>
<reference evidence="2 3" key="1">
    <citation type="submission" date="2024-01" db="EMBL/GenBank/DDBJ databases">
        <title>The genomes of 5 underutilized Papilionoideae crops provide insights into root nodulation and disease resistanc.</title>
        <authorList>
            <person name="Jiang F."/>
        </authorList>
    </citation>
    <scope>NUCLEOTIDE SEQUENCE [LARGE SCALE GENOMIC DNA]</scope>
    <source>
        <strain evidence="2">JINMINGXINNONG_FW02</strain>
        <tissue evidence="2">Leaves</tissue>
    </source>
</reference>
<name>A0AAN9RI74_PHACN</name>
<dbReference type="EMBL" id="JAYMYR010000003">
    <property type="protein sequence ID" value="KAK7373731.1"/>
    <property type="molecule type" value="Genomic_DNA"/>
</dbReference>
<evidence type="ECO:0000313" key="2">
    <source>
        <dbReference type="EMBL" id="KAK7373731.1"/>
    </source>
</evidence>
<protein>
    <submittedName>
        <fullName evidence="2">Uncharacterized protein</fullName>
    </submittedName>
</protein>
<evidence type="ECO:0000256" key="1">
    <source>
        <dbReference type="SAM" id="MobiDB-lite"/>
    </source>
</evidence>
<keyword evidence="3" id="KW-1185">Reference proteome</keyword>
<comment type="caution">
    <text evidence="2">The sequence shown here is derived from an EMBL/GenBank/DDBJ whole genome shotgun (WGS) entry which is preliminary data.</text>
</comment>
<sequence>MVTRGNGKWTVEMERNVDRDDKSPSETKMGQGIGHSETCIYGVITVACLRFQNATATVLKEGDIRFGTRIRGA</sequence>
<organism evidence="2 3">
    <name type="scientific">Phaseolus coccineus</name>
    <name type="common">Scarlet runner bean</name>
    <name type="synonym">Phaseolus multiflorus</name>
    <dbReference type="NCBI Taxonomy" id="3886"/>
    <lineage>
        <taxon>Eukaryota</taxon>
        <taxon>Viridiplantae</taxon>
        <taxon>Streptophyta</taxon>
        <taxon>Embryophyta</taxon>
        <taxon>Tracheophyta</taxon>
        <taxon>Spermatophyta</taxon>
        <taxon>Magnoliopsida</taxon>
        <taxon>eudicotyledons</taxon>
        <taxon>Gunneridae</taxon>
        <taxon>Pentapetalae</taxon>
        <taxon>rosids</taxon>
        <taxon>fabids</taxon>
        <taxon>Fabales</taxon>
        <taxon>Fabaceae</taxon>
        <taxon>Papilionoideae</taxon>
        <taxon>50 kb inversion clade</taxon>
        <taxon>NPAAA clade</taxon>
        <taxon>indigoferoid/millettioid clade</taxon>
        <taxon>Phaseoleae</taxon>
        <taxon>Phaseolus</taxon>
    </lineage>
</organism>
<dbReference type="AlphaFoldDB" id="A0AAN9RI74"/>
<dbReference type="Proteomes" id="UP001374584">
    <property type="component" value="Unassembled WGS sequence"/>
</dbReference>
<feature type="compositionally biased region" description="Basic and acidic residues" evidence="1">
    <location>
        <begin position="11"/>
        <end position="25"/>
    </location>
</feature>